<comment type="caution">
    <text evidence="1">The sequence shown here is derived from an EMBL/GenBank/DDBJ whole genome shotgun (WGS) entry which is preliminary data.</text>
</comment>
<protein>
    <submittedName>
        <fullName evidence="1">Uncharacterized protein</fullName>
    </submittedName>
</protein>
<evidence type="ECO:0000313" key="2">
    <source>
        <dbReference type="Proteomes" id="UP001470230"/>
    </source>
</evidence>
<keyword evidence="2" id="KW-1185">Reference proteome</keyword>
<gene>
    <name evidence="1" type="ORF">M9Y10_000936</name>
</gene>
<sequence>MEQGSKIHFFCPKQKIDIAVQTGNNSFFFLRNREKGSNIYDLFHDSCQDSILTQTLLHPITQIDSHFIGKIRSKVAFFVPILKDDRFDSLSLSDDSEDCQHTTESLRQNLSDSCDKVYSPEIYFEFKDTYFLISNLRADTSCKYSFSINSDHLFDPLETGFFEDHFISSIDNNIFESIRYENGYCICDVTDFRFEPQIHKQIKLRIDQKCIFNHLDSVLSSKSKLLSFITTNNKYRETNETKIDNDFDLTNINVTDEDLKDIKIETERQILIKFHPTICTDPSPDVARVQSIYDFRKKMWRQQDRCQNYIGFPPFSLTNSSQKAICSNEKDSSMVEFQPVKIAMAKVEKQIGLPKSIQQYFSNFDVTRQPIQNHQAPL</sequence>
<organism evidence="1 2">
    <name type="scientific">Tritrichomonas musculus</name>
    <dbReference type="NCBI Taxonomy" id="1915356"/>
    <lineage>
        <taxon>Eukaryota</taxon>
        <taxon>Metamonada</taxon>
        <taxon>Parabasalia</taxon>
        <taxon>Tritrichomonadida</taxon>
        <taxon>Tritrichomonadidae</taxon>
        <taxon>Tritrichomonas</taxon>
    </lineage>
</organism>
<proteinExistence type="predicted"/>
<dbReference type="EMBL" id="JAPFFF010000001">
    <property type="protein sequence ID" value="KAK8898644.1"/>
    <property type="molecule type" value="Genomic_DNA"/>
</dbReference>
<evidence type="ECO:0000313" key="1">
    <source>
        <dbReference type="EMBL" id="KAK8898644.1"/>
    </source>
</evidence>
<name>A0ABR2L5L6_9EUKA</name>
<accession>A0ABR2L5L6</accession>
<dbReference type="Proteomes" id="UP001470230">
    <property type="component" value="Unassembled WGS sequence"/>
</dbReference>
<reference evidence="1 2" key="1">
    <citation type="submission" date="2024-04" db="EMBL/GenBank/DDBJ databases">
        <title>Tritrichomonas musculus Genome.</title>
        <authorList>
            <person name="Alves-Ferreira E."/>
            <person name="Grigg M."/>
            <person name="Lorenzi H."/>
            <person name="Galac M."/>
        </authorList>
    </citation>
    <scope>NUCLEOTIDE SEQUENCE [LARGE SCALE GENOMIC DNA]</scope>
    <source>
        <strain evidence="1 2">EAF2021</strain>
    </source>
</reference>